<evidence type="ECO:0000313" key="3">
    <source>
        <dbReference type="Proteomes" id="UP001066276"/>
    </source>
</evidence>
<proteinExistence type="predicted"/>
<dbReference type="Proteomes" id="UP001066276">
    <property type="component" value="Chromosome 6"/>
</dbReference>
<name>A0AAV7QB44_PLEWA</name>
<accession>A0AAV7QB44</accession>
<sequence length="107" mass="11558">MQGSAPECISSDSILIQQQRTEIPVATISQDHVPTAFCGVQLYIQESSGKSELRFRTASKRRAVAAHLLLEGNGKRGRNKQSSTASRTTPTAQLLAICSKEVENSGK</sequence>
<dbReference type="EMBL" id="JANPWB010000010">
    <property type="protein sequence ID" value="KAJ1136631.1"/>
    <property type="molecule type" value="Genomic_DNA"/>
</dbReference>
<gene>
    <name evidence="2" type="ORF">NDU88_003046</name>
</gene>
<feature type="compositionally biased region" description="Polar residues" evidence="1">
    <location>
        <begin position="80"/>
        <end position="91"/>
    </location>
</feature>
<comment type="caution">
    <text evidence="2">The sequence shown here is derived from an EMBL/GenBank/DDBJ whole genome shotgun (WGS) entry which is preliminary data.</text>
</comment>
<keyword evidence="3" id="KW-1185">Reference proteome</keyword>
<protein>
    <submittedName>
        <fullName evidence="2">Uncharacterized protein</fullName>
    </submittedName>
</protein>
<evidence type="ECO:0000313" key="2">
    <source>
        <dbReference type="EMBL" id="KAJ1136631.1"/>
    </source>
</evidence>
<reference evidence="2" key="1">
    <citation type="journal article" date="2022" name="bioRxiv">
        <title>Sequencing and chromosome-scale assembly of the giantPleurodeles waltlgenome.</title>
        <authorList>
            <person name="Brown T."/>
            <person name="Elewa A."/>
            <person name="Iarovenko S."/>
            <person name="Subramanian E."/>
            <person name="Araus A.J."/>
            <person name="Petzold A."/>
            <person name="Susuki M."/>
            <person name="Suzuki K.-i.T."/>
            <person name="Hayashi T."/>
            <person name="Toyoda A."/>
            <person name="Oliveira C."/>
            <person name="Osipova E."/>
            <person name="Leigh N.D."/>
            <person name="Simon A."/>
            <person name="Yun M.H."/>
        </authorList>
    </citation>
    <scope>NUCLEOTIDE SEQUENCE</scope>
    <source>
        <strain evidence="2">20211129_DDA</strain>
        <tissue evidence="2">Liver</tissue>
    </source>
</reference>
<feature type="region of interest" description="Disordered" evidence="1">
    <location>
        <begin position="72"/>
        <end position="91"/>
    </location>
</feature>
<evidence type="ECO:0000256" key="1">
    <source>
        <dbReference type="SAM" id="MobiDB-lite"/>
    </source>
</evidence>
<dbReference type="AlphaFoldDB" id="A0AAV7QB44"/>
<organism evidence="2 3">
    <name type="scientific">Pleurodeles waltl</name>
    <name type="common">Iberian ribbed newt</name>
    <dbReference type="NCBI Taxonomy" id="8319"/>
    <lineage>
        <taxon>Eukaryota</taxon>
        <taxon>Metazoa</taxon>
        <taxon>Chordata</taxon>
        <taxon>Craniata</taxon>
        <taxon>Vertebrata</taxon>
        <taxon>Euteleostomi</taxon>
        <taxon>Amphibia</taxon>
        <taxon>Batrachia</taxon>
        <taxon>Caudata</taxon>
        <taxon>Salamandroidea</taxon>
        <taxon>Salamandridae</taxon>
        <taxon>Pleurodelinae</taxon>
        <taxon>Pleurodeles</taxon>
    </lineage>
</organism>